<evidence type="ECO:0000256" key="1">
    <source>
        <dbReference type="ARBA" id="ARBA00000385"/>
    </source>
</evidence>
<dbReference type="AlphaFoldDB" id="A0A1I7MHR8"/>
<dbReference type="CDD" id="cd02573">
    <property type="entry name" value="PseudoU_synth_EcTruB"/>
    <property type="match status" value="1"/>
</dbReference>
<dbReference type="STRING" id="574650.SAMN04487966_102373"/>
<organism evidence="10 11">
    <name type="scientific">Micrococcus terreus</name>
    <dbReference type="NCBI Taxonomy" id="574650"/>
    <lineage>
        <taxon>Bacteria</taxon>
        <taxon>Bacillati</taxon>
        <taxon>Actinomycetota</taxon>
        <taxon>Actinomycetes</taxon>
        <taxon>Micrococcales</taxon>
        <taxon>Micrococcaceae</taxon>
        <taxon>Micrococcus</taxon>
    </lineage>
</organism>
<dbReference type="EMBL" id="FPCG01000002">
    <property type="protein sequence ID" value="SFV21471.1"/>
    <property type="molecule type" value="Genomic_DNA"/>
</dbReference>
<dbReference type="GO" id="GO:0003723">
    <property type="term" value="F:RNA binding"/>
    <property type="evidence" value="ECO:0007669"/>
    <property type="project" value="InterPro"/>
</dbReference>
<comment type="catalytic activity">
    <reaction evidence="1 5">
        <text>uridine(55) in tRNA = pseudouridine(55) in tRNA</text>
        <dbReference type="Rhea" id="RHEA:42532"/>
        <dbReference type="Rhea" id="RHEA-COMP:10101"/>
        <dbReference type="Rhea" id="RHEA-COMP:10102"/>
        <dbReference type="ChEBI" id="CHEBI:65314"/>
        <dbReference type="ChEBI" id="CHEBI:65315"/>
        <dbReference type="EC" id="5.4.99.25"/>
    </reaction>
</comment>
<comment type="function">
    <text evidence="5">Responsible for synthesis of pseudouridine from uracil-55 in the psi GC loop of transfer RNAs.</text>
</comment>
<reference evidence="10 11" key="1">
    <citation type="submission" date="2016-10" db="EMBL/GenBank/DDBJ databases">
        <authorList>
            <person name="de Groot N.N."/>
        </authorList>
    </citation>
    <scope>NUCLEOTIDE SEQUENCE [LARGE SCALE GENOMIC DNA]</scope>
    <source>
        <strain evidence="10 11">CGMCC 1.7054</strain>
    </source>
</reference>
<dbReference type="Pfam" id="PF01509">
    <property type="entry name" value="TruB_N"/>
    <property type="match status" value="1"/>
</dbReference>
<dbReference type="InterPro" id="IPR036974">
    <property type="entry name" value="PUA_sf"/>
</dbReference>
<keyword evidence="4 5" id="KW-0413">Isomerase</keyword>
<gene>
    <name evidence="5" type="primary">truB</name>
    <name evidence="10" type="ORF">SAMN04487966_102373</name>
</gene>
<dbReference type="InterPro" id="IPR032819">
    <property type="entry name" value="TruB_C"/>
</dbReference>
<dbReference type="PANTHER" id="PTHR13767:SF2">
    <property type="entry name" value="PSEUDOURIDYLATE SYNTHASE TRUB1"/>
    <property type="match status" value="1"/>
</dbReference>
<feature type="domain" description="tRNA pseudouridine synthase II TruB subfamily 2 C-terminal" evidence="8">
    <location>
        <begin position="246"/>
        <end position="310"/>
    </location>
</feature>
<dbReference type="HAMAP" id="MF_01080">
    <property type="entry name" value="TruB_bact"/>
    <property type="match status" value="1"/>
</dbReference>
<dbReference type="Gene3D" id="3.30.2350.10">
    <property type="entry name" value="Pseudouridine synthase"/>
    <property type="match status" value="1"/>
</dbReference>
<dbReference type="Pfam" id="PF09142">
    <property type="entry name" value="TruB_C"/>
    <property type="match status" value="1"/>
</dbReference>
<dbReference type="RefSeq" id="WP_091695054.1">
    <property type="nucleotide sequence ID" value="NZ_FPCG01000002.1"/>
</dbReference>
<dbReference type="PANTHER" id="PTHR13767">
    <property type="entry name" value="TRNA-PSEUDOURIDINE SYNTHASE"/>
    <property type="match status" value="1"/>
</dbReference>
<evidence type="ECO:0000256" key="4">
    <source>
        <dbReference type="ARBA" id="ARBA00023235"/>
    </source>
</evidence>
<dbReference type="Gene3D" id="2.30.130.10">
    <property type="entry name" value="PUA domain"/>
    <property type="match status" value="1"/>
</dbReference>
<dbReference type="InterPro" id="IPR002501">
    <property type="entry name" value="PsdUridine_synth_N"/>
</dbReference>
<dbReference type="InterPro" id="IPR015225">
    <property type="entry name" value="tRNA_psdUridine_synth_fam2_C"/>
</dbReference>
<dbReference type="GO" id="GO:0160148">
    <property type="term" value="F:tRNA pseudouridine(55) synthase activity"/>
    <property type="evidence" value="ECO:0007669"/>
    <property type="project" value="UniProtKB-EC"/>
</dbReference>
<protein>
    <recommendedName>
        <fullName evidence="5">tRNA pseudouridine synthase B</fullName>
        <ecNumber evidence="5">5.4.99.25</ecNumber>
    </recommendedName>
    <alternativeName>
        <fullName evidence="5">tRNA pseudouridine(55) synthase</fullName>
        <shortName evidence="5">Psi55 synthase</shortName>
    </alternativeName>
    <alternativeName>
        <fullName evidence="5">tRNA pseudouridylate synthase</fullName>
    </alternativeName>
    <alternativeName>
        <fullName evidence="5">tRNA-uridine isomerase</fullName>
    </alternativeName>
</protein>
<evidence type="ECO:0000313" key="11">
    <source>
        <dbReference type="Proteomes" id="UP000198881"/>
    </source>
</evidence>
<sequence length="334" mass="35239">MSRELPPGAPGTESSGLVLVDKPAGWTSHDVVGKVRRLAGTRKVGHAGTLDPMATGLLVVGFNKATRLLTSITGTDKTYLATVRLGQTTTTEDADGEILVERLANAVTEQRVLDAIADLTGHIQQVPSAVSAIKVEGRRAYDRVRSGEDVVLPSRPVTIHRFELTDFRRSEDGRIVDLDVTVECSSGTYIRALARDLGEALDTGAHLTALRRTAVGPFQIADAVTVDQLTERFTATELSAAAAGLFPVRNLSHEEAVELSFGRAIGPTAERTDWSVAPGEAEAPLVAAQTPEGAVIALIQDGVRAGEPVARPQIVFAPSTGPGSRADTTPEGAR</sequence>
<dbReference type="InterPro" id="IPR014780">
    <property type="entry name" value="tRNA_psdUridine_synth_TruB"/>
</dbReference>
<dbReference type="Proteomes" id="UP000198881">
    <property type="component" value="Unassembled WGS sequence"/>
</dbReference>
<feature type="active site" description="Nucleophile" evidence="5">
    <location>
        <position position="51"/>
    </location>
</feature>
<dbReference type="Pfam" id="PF16198">
    <property type="entry name" value="TruB_C_2"/>
    <property type="match status" value="1"/>
</dbReference>
<evidence type="ECO:0000259" key="9">
    <source>
        <dbReference type="Pfam" id="PF16198"/>
    </source>
</evidence>
<dbReference type="InterPro" id="IPR020103">
    <property type="entry name" value="PsdUridine_synth_cat_dom_sf"/>
</dbReference>
<accession>A0A1I7MHR8</accession>
<keyword evidence="3 5" id="KW-0819">tRNA processing</keyword>
<dbReference type="SUPFAM" id="SSF55120">
    <property type="entry name" value="Pseudouridine synthase"/>
    <property type="match status" value="1"/>
</dbReference>
<dbReference type="GO" id="GO:0031119">
    <property type="term" value="P:tRNA pseudouridine synthesis"/>
    <property type="evidence" value="ECO:0007669"/>
    <property type="project" value="UniProtKB-UniRule"/>
</dbReference>
<dbReference type="FunFam" id="3.30.2350.10:FF:000011">
    <property type="entry name" value="tRNA pseudouridine synthase B"/>
    <property type="match status" value="1"/>
</dbReference>
<feature type="domain" description="tRNA pseudouridylate synthase B C-terminal" evidence="9">
    <location>
        <begin position="191"/>
        <end position="233"/>
    </location>
</feature>
<comment type="similarity">
    <text evidence="2 5">Belongs to the pseudouridine synthase TruB family. Type 1 subfamily.</text>
</comment>
<dbReference type="EC" id="5.4.99.25" evidence="5"/>
<keyword evidence="11" id="KW-1185">Reference proteome</keyword>
<dbReference type="GO" id="GO:1990481">
    <property type="term" value="P:mRNA pseudouridine synthesis"/>
    <property type="evidence" value="ECO:0007669"/>
    <property type="project" value="TreeGrafter"/>
</dbReference>
<evidence type="ECO:0000256" key="2">
    <source>
        <dbReference type="ARBA" id="ARBA00005642"/>
    </source>
</evidence>
<evidence type="ECO:0000256" key="3">
    <source>
        <dbReference type="ARBA" id="ARBA00022694"/>
    </source>
</evidence>
<proteinExistence type="inferred from homology"/>
<evidence type="ECO:0000256" key="6">
    <source>
        <dbReference type="SAM" id="MobiDB-lite"/>
    </source>
</evidence>
<dbReference type="NCBIfam" id="TIGR00431">
    <property type="entry name" value="TruB"/>
    <property type="match status" value="1"/>
</dbReference>
<feature type="domain" description="Pseudouridine synthase II N-terminal" evidence="7">
    <location>
        <begin position="36"/>
        <end position="190"/>
    </location>
</feature>
<dbReference type="OrthoDB" id="9802309at2"/>
<name>A0A1I7MHR8_9MICC</name>
<evidence type="ECO:0000259" key="7">
    <source>
        <dbReference type="Pfam" id="PF01509"/>
    </source>
</evidence>
<evidence type="ECO:0000313" key="10">
    <source>
        <dbReference type="EMBL" id="SFV21471.1"/>
    </source>
</evidence>
<evidence type="ECO:0000256" key="5">
    <source>
        <dbReference type="HAMAP-Rule" id="MF_01080"/>
    </source>
</evidence>
<evidence type="ECO:0000259" key="8">
    <source>
        <dbReference type="Pfam" id="PF09142"/>
    </source>
</evidence>
<feature type="region of interest" description="Disordered" evidence="6">
    <location>
        <begin position="314"/>
        <end position="334"/>
    </location>
</feature>